<dbReference type="Pfam" id="PF07721">
    <property type="entry name" value="TPR_4"/>
    <property type="match status" value="1"/>
</dbReference>
<dbReference type="SMART" id="SM00028">
    <property type="entry name" value="TPR"/>
    <property type="match status" value="4"/>
</dbReference>
<dbReference type="PANTHER" id="PTHR12558">
    <property type="entry name" value="CELL DIVISION CYCLE 16,23,27"/>
    <property type="match status" value="1"/>
</dbReference>
<dbReference type="Gene3D" id="1.25.40.10">
    <property type="entry name" value="Tetratricopeptide repeat domain"/>
    <property type="match status" value="3"/>
</dbReference>
<comment type="caution">
    <text evidence="2">The sequence shown here is derived from an EMBL/GenBank/DDBJ whole genome shotgun (WGS) entry which is preliminary data.</text>
</comment>
<name>A0A942SX11_9BACI</name>
<dbReference type="Pfam" id="PF13432">
    <property type="entry name" value="TPR_16"/>
    <property type="match status" value="2"/>
</dbReference>
<keyword evidence="1" id="KW-0802">TPR repeat</keyword>
<feature type="repeat" description="TPR" evidence="1">
    <location>
        <begin position="142"/>
        <end position="175"/>
    </location>
</feature>
<organism evidence="2">
    <name type="scientific">Neobacillus citreus</name>
    <dbReference type="NCBI Taxonomy" id="2833578"/>
    <lineage>
        <taxon>Bacteria</taxon>
        <taxon>Bacillati</taxon>
        <taxon>Bacillota</taxon>
        <taxon>Bacilli</taxon>
        <taxon>Bacillales</taxon>
        <taxon>Bacillaceae</taxon>
        <taxon>Neobacillus</taxon>
    </lineage>
</organism>
<dbReference type="InterPro" id="IPR011717">
    <property type="entry name" value="TPR-4"/>
</dbReference>
<sequence length="258" mass="29221">MWFSRSLTDEQVEERFAEARSRLQDGDHAAAERIYRELAKQRRQDPRWMNGLGFVREHAGDDAAALELYRRAAELGLPQAHYNTGRIAYLADEHERAVEALERAEQLGFRGAENLLGDAYLALGRHADAERAYVRAAKRGDDNAHANLGLLYLETDEPARAIGPFTRALELGHVHAEHNLGSAHHRLGELDEAARWYTRSWQRHGNLQSMENLGHVWRNLGRVEDGQLLVHASDMLAEGRPVSERGRDLIAELDRAEV</sequence>
<reference evidence="2" key="1">
    <citation type="submission" date="2021-05" db="EMBL/GenBank/DDBJ databases">
        <title>Novel Bacillus species.</title>
        <authorList>
            <person name="Liu G."/>
        </authorList>
    </citation>
    <scope>NUCLEOTIDE SEQUENCE</scope>
    <source>
        <strain evidence="2">FJAT-50051</strain>
    </source>
</reference>
<accession>A0A942SX11</accession>
<dbReference type="InterPro" id="IPR011990">
    <property type="entry name" value="TPR-like_helical_dom_sf"/>
</dbReference>
<dbReference type="PROSITE" id="PS50005">
    <property type="entry name" value="TPR"/>
    <property type="match status" value="1"/>
</dbReference>
<dbReference type="AlphaFoldDB" id="A0A942SX11"/>
<protein>
    <submittedName>
        <fullName evidence="2">Tetratricopeptide repeat protein</fullName>
    </submittedName>
</protein>
<evidence type="ECO:0000256" key="1">
    <source>
        <dbReference type="PROSITE-ProRule" id="PRU00339"/>
    </source>
</evidence>
<dbReference type="EMBL" id="JAGYPE010000002">
    <property type="protein sequence ID" value="MBS4181782.1"/>
    <property type="molecule type" value="Genomic_DNA"/>
</dbReference>
<dbReference type="Pfam" id="PF13176">
    <property type="entry name" value="TPR_7"/>
    <property type="match status" value="1"/>
</dbReference>
<dbReference type="GO" id="GO:0042802">
    <property type="term" value="F:identical protein binding"/>
    <property type="evidence" value="ECO:0007669"/>
    <property type="project" value="InterPro"/>
</dbReference>
<evidence type="ECO:0000313" key="2">
    <source>
        <dbReference type="EMBL" id="MBS4181782.1"/>
    </source>
</evidence>
<gene>
    <name evidence="2" type="ORF">KHB02_10320</name>
</gene>
<dbReference type="SUPFAM" id="SSF81901">
    <property type="entry name" value="HCP-like"/>
    <property type="match status" value="1"/>
</dbReference>
<dbReference type="InterPro" id="IPR019734">
    <property type="entry name" value="TPR_rpt"/>
</dbReference>
<proteinExistence type="predicted"/>
<dbReference type="PANTHER" id="PTHR12558:SF13">
    <property type="entry name" value="CELL DIVISION CYCLE PROTEIN 27 HOMOLOG"/>
    <property type="match status" value="1"/>
</dbReference>